<sequence>MFVFFSYLADACCASCDLKPSTELSKHEHTVCQSAGRLFVDGETWQLAPCTSCTCRVGNVLCRVVECPPTACQTPIFDEKNQCCPKCPDESDSLMIEDLMSNVGGIVCTDNNHVARVAGSTWRMDECTSCKCVLVDKETKIKCFEEKCQQLTNCRGMPLTIKGRCCPVCSDALSSGAVCSYKSSVYSVNEEWRDGPCRNCTCQPGGGTICKEQQCASCKEPIIMPGQCCPLCKGIGWRSFDEGQLKSVLLDNKDLSSSTPVPSSTSQMNAMLYGFCLTGFILIGVILFILVYKLIKQSKNSEEKKSPIHYNSSTVLLSATKAIGSTPRLYEDSSTIRDSCGDGQSEFLISSNSETSSATSSNGSSGHGLLYDTLPLNPVKKSVSRTKSMDYGIRRGLGSFKNNTFGKLGNKHGSCNV</sequence>
<evidence type="ECO:0000259" key="2">
    <source>
        <dbReference type="PROSITE" id="PS50184"/>
    </source>
</evidence>
<dbReference type="PROSITE" id="PS50184">
    <property type="entry name" value="VWFC_2"/>
    <property type="match status" value="3"/>
</dbReference>
<dbReference type="PROSITE" id="PS01208">
    <property type="entry name" value="VWFC_1"/>
    <property type="match status" value="2"/>
</dbReference>
<keyword evidence="1" id="KW-0812">Transmembrane</keyword>
<dbReference type="Proteomes" id="UP000276776">
    <property type="component" value="Unassembled WGS sequence"/>
</dbReference>
<dbReference type="InterPro" id="IPR001007">
    <property type="entry name" value="VWF_dom"/>
</dbReference>
<dbReference type="OMA" id="PPIACPM"/>
<protein>
    <submittedName>
        <fullName evidence="5">Cysteine-rich motor neuron 1 protein</fullName>
    </submittedName>
</protein>
<dbReference type="OrthoDB" id="5976811at2759"/>
<dbReference type="InterPro" id="IPR052624">
    <property type="entry name" value="CRIM1"/>
</dbReference>
<dbReference type="PANTHER" id="PTHR46439">
    <property type="entry name" value="CYSTEINE-RICH MOTOR NEURON 1 PROTEIN"/>
    <property type="match status" value="1"/>
</dbReference>
<dbReference type="WBParaSite" id="TCLT_0000314501-mRNA-1">
    <property type="protein sequence ID" value="TCLT_0000314501-mRNA-1"/>
    <property type="gene ID" value="TCLT_0000314501"/>
</dbReference>
<feature type="domain" description="VWFC" evidence="2">
    <location>
        <begin position="106"/>
        <end position="170"/>
    </location>
</feature>
<reference evidence="5" key="1">
    <citation type="submission" date="2017-02" db="UniProtKB">
        <authorList>
            <consortium name="WormBaseParasite"/>
        </authorList>
    </citation>
    <scope>IDENTIFICATION</scope>
</reference>
<evidence type="ECO:0000256" key="1">
    <source>
        <dbReference type="SAM" id="Phobius"/>
    </source>
</evidence>
<evidence type="ECO:0000313" key="5">
    <source>
        <dbReference type="WBParaSite" id="TCLT_0000314501-mRNA-1"/>
    </source>
</evidence>
<evidence type="ECO:0000313" key="4">
    <source>
        <dbReference type="Proteomes" id="UP000276776"/>
    </source>
</evidence>
<keyword evidence="1" id="KW-0472">Membrane</keyword>
<dbReference type="AlphaFoldDB" id="A0A0N5CSE4"/>
<feature type="transmembrane region" description="Helical" evidence="1">
    <location>
        <begin position="270"/>
        <end position="295"/>
    </location>
</feature>
<proteinExistence type="predicted"/>
<gene>
    <name evidence="3" type="ORF">TCLT_LOCUS3145</name>
</gene>
<dbReference type="GO" id="GO:0005886">
    <property type="term" value="C:plasma membrane"/>
    <property type="evidence" value="ECO:0007669"/>
    <property type="project" value="TreeGrafter"/>
</dbReference>
<dbReference type="STRING" id="103827.A0A0N5CSE4"/>
<dbReference type="Gene3D" id="6.20.200.20">
    <property type="match status" value="3"/>
</dbReference>
<keyword evidence="4" id="KW-1185">Reference proteome</keyword>
<organism evidence="5">
    <name type="scientific">Thelazia callipaeda</name>
    <name type="common">Oriental eyeworm</name>
    <name type="synonym">Parasitic nematode</name>
    <dbReference type="NCBI Taxonomy" id="103827"/>
    <lineage>
        <taxon>Eukaryota</taxon>
        <taxon>Metazoa</taxon>
        <taxon>Ecdysozoa</taxon>
        <taxon>Nematoda</taxon>
        <taxon>Chromadorea</taxon>
        <taxon>Rhabditida</taxon>
        <taxon>Spirurina</taxon>
        <taxon>Spiruromorpha</taxon>
        <taxon>Thelazioidea</taxon>
        <taxon>Thelaziidae</taxon>
        <taxon>Thelazia</taxon>
    </lineage>
</organism>
<evidence type="ECO:0000313" key="3">
    <source>
        <dbReference type="EMBL" id="VDM99470.1"/>
    </source>
</evidence>
<keyword evidence="1" id="KW-1133">Transmembrane helix</keyword>
<feature type="domain" description="VWFC" evidence="2">
    <location>
        <begin position="30"/>
        <end position="88"/>
    </location>
</feature>
<accession>A0A0N5CSE4</accession>
<dbReference type="Pfam" id="PF23334">
    <property type="entry name" value="VWC2L_2nd"/>
    <property type="match status" value="2"/>
</dbReference>
<dbReference type="EMBL" id="UYYF01001051">
    <property type="protein sequence ID" value="VDM99470.1"/>
    <property type="molecule type" value="Genomic_DNA"/>
</dbReference>
<dbReference type="SUPFAM" id="SSF57603">
    <property type="entry name" value="FnI-like domain"/>
    <property type="match status" value="3"/>
</dbReference>
<dbReference type="SMART" id="SM00214">
    <property type="entry name" value="VWC"/>
    <property type="match status" value="3"/>
</dbReference>
<name>A0A0N5CSE4_THECL</name>
<feature type="domain" description="VWFC" evidence="2">
    <location>
        <begin position="177"/>
        <end position="233"/>
    </location>
</feature>
<dbReference type="PANTHER" id="PTHR46439:SF1">
    <property type="entry name" value="CYSTEINE-RICH MOTOR NEURON 1 PROTEIN"/>
    <property type="match status" value="1"/>
</dbReference>
<reference evidence="3 4" key="2">
    <citation type="submission" date="2018-11" db="EMBL/GenBank/DDBJ databases">
        <authorList>
            <consortium name="Pathogen Informatics"/>
        </authorList>
    </citation>
    <scope>NUCLEOTIDE SEQUENCE [LARGE SCALE GENOMIC DNA]</scope>
</reference>